<dbReference type="InterPro" id="IPR006115">
    <property type="entry name" value="6PGDH_NADP-bd"/>
</dbReference>
<dbReference type="STRING" id="1283841.A0A084QC58"/>
<dbReference type="HOGENOM" id="CLU_035117_5_1_1"/>
<dbReference type="InterPro" id="IPR036291">
    <property type="entry name" value="NAD(P)-bd_dom_sf"/>
</dbReference>
<dbReference type="PANTHER" id="PTHR43580:SF3">
    <property type="entry name" value="6-PHOSPHOGLUCONATE DEHYDROGENASE FAMILY PROTEIN (AFU_ORTHOLOGUE AFUA_2G11600)"/>
    <property type="match status" value="1"/>
</dbReference>
<sequence>MAPNLLWVGLGNMGRGMSKNLVEKGNLDSPLLLHNRSVQRAVDLNQRLGLGKTEVVESLEAAVPRADIIFTCLADDGAVHDTINSALQNDVKGKLFIECSTIHPDTTEAIAKAVLARGADFVAAPVFGPPAAAEAGQLIGVLAGPEASVDRARPWFKGVMAREEILLADQPYGKATTLKVLGNTFILNMIEQLSEAHVAAEKTGLGTDIMHKFVEALFPGPYAAYSTRMLSGDYYKRDEPLFGVDLARKDARHAQALGAAAGVRLQNVEVADAHLAQIQEHSGSSGDISGIYGAVRKESGLRFENDA</sequence>
<reference evidence="7 8" key="1">
    <citation type="journal article" date="2014" name="BMC Genomics">
        <title>Comparative genome sequencing reveals chemotype-specific gene clusters in the toxigenic black mold Stachybotrys.</title>
        <authorList>
            <person name="Semeiks J."/>
            <person name="Borek D."/>
            <person name="Otwinowski Z."/>
            <person name="Grishin N.V."/>
        </authorList>
    </citation>
    <scope>NUCLEOTIDE SEQUENCE [LARGE SCALE GENOMIC DNA]</scope>
    <source>
        <strain evidence="7 8">IBT 40285</strain>
    </source>
</reference>
<feature type="active site" evidence="4">
    <location>
        <position position="179"/>
    </location>
</feature>
<organism evidence="7 8">
    <name type="scientific">Stachybotrys chlorohalonatus (strain IBT 40285)</name>
    <dbReference type="NCBI Taxonomy" id="1283841"/>
    <lineage>
        <taxon>Eukaryota</taxon>
        <taxon>Fungi</taxon>
        <taxon>Dikarya</taxon>
        <taxon>Ascomycota</taxon>
        <taxon>Pezizomycotina</taxon>
        <taxon>Sordariomycetes</taxon>
        <taxon>Hypocreomycetidae</taxon>
        <taxon>Hypocreales</taxon>
        <taxon>Stachybotryaceae</taxon>
        <taxon>Stachybotrys</taxon>
    </lineage>
</organism>
<dbReference type="PANTHER" id="PTHR43580">
    <property type="entry name" value="OXIDOREDUCTASE GLYR1-RELATED"/>
    <property type="match status" value="1"/>
</dbReference>
<evidence type="ECO:0000313" key="8">
    <source>
        <dbReference type="Proteomes" id="UP000028524"/>
    </source>
</evidence>
<keyword evidence="2" id="KW-0560">Oxidoreductase</keyword>
<dbReference type="InParanoid" id="A0A084QC58"/>
<protein>
    <recommendedName>
        <fullName evidence="9">6-phosphogluconate dehydrogenase NADP-binding domain-containing protein</fullName>
    </recommendedName>
</protein>
<dbReference type="AlphaFoldDB" id="A0A084QC58"/>
<dbReference type="Pfam" id="PF03446">
    <property type="entry name" value="NAD_binding_2"/>
    <property type="match status" value="1"/>
</dbReference>
<dbReference type="OrthoDB" id="435038at2759"/>
<accession>A0A084QC58</accession>
<comment type="similarity">
    <text evidence="1">Belongs to the HIBADH-related family. NP60 subfamily.</text>
</comment>
<evidence type="ECO:0008006" key="9">
    <source>
        <dbReference type="Google" id="ProtNLM"/>
    </source>
</evidence>
<evidence type="ECO:0000256" key="2">
    <source>
        <dbReference type="ARBA" id="ARBA00023002"/>
    </source>
</evidence>
<dbReference type="GO" id="GO:0051287">
    <property type="term" value="F:NAD binding"/>
    <property type="evidence" value="ECO:0007669"/>
    <property type="project" value="InterPro"/>
</dbReference>
<dbReference type="Proteomes" id="UP000028524">
    <property type="component" value="Unassembled WGS sequence"/>
</dbReference>
<keyword evidence="8" id="KW-1185">Reference proteome</keyword>
<dbReference type="Gene3D" id="3.40.50.720">
    <property type="entry name" value="NAD(P)-binding Rossmann-like Domain"/>
    <property type="match status" value="1"/>
</dbReference>
<evidence type="ECO:0000256" key="3">
    <source>
        <dbReference type="ARBA" id="ARBA00023027"/>
    </source>
</evidence>
<dbReference type="PIRSF" id="PIRSF000103">
    <property type="entry name" value="HIBADH"/>
    <property type="match status" value="1"/>
</dbReference>
<dbReference type="InterPro" id="IPR008927">
    <property type="entry name" value="6-PGluconate_DH-like_C_sf"/>
</dbReference>
<dbReference type="InterPro" id="IPR051265">
    <property type="entry name" value="HIBADH-related_NP60_sf"/>
</dbReference>
<feature type="domain" description="6-phosphogluconate dehydrogenase NADP-binding" evidence="5">
    <location>
        <begin position="7"/>
        <end position="159"/>
    </location>
</feature>
<keyword evidence="3" id="KW-0520">NAD</keyword>
<dbReference type="SUPFAM" id="SSF51735">
    <property type="entry name" value="NAD(P)-binding Rossmann-fold domains"/>
    <property type="match status" value="1"/>
</dbReference>
<evidence type="ECO:0000313" key="7">
    <source>
        <dbReference type="EMBL" id="KFA61543.1"/>
    </source>
</evidence>
<dbReference type="InterPro" id="IPR015815">
    <property type="entry name" value="HIBADH-related"/>
</dbReference>
<dbReference type="GO" id="GO:0050661">
    <property type="term" value="F:NADP binding"/>
    <property type="evidence" value="ECO:0007669"/>
    <property type="project" value="InterPro"/>
</dbReference>
<proteinExistence type="inferred from homology"/>
<dbReference type="EMBL" id="KL660849">
    <property type="protein sequence ID" value="KFA61543.1"/>
    <property type="molecule type" value="Genomic_DNA"/>
</dbReference>
<name>A0A084QC58_STAC4</name>
<evidence type="ECO:0000259" key="5">
    <source>
        <dbReference type="Pfam" id="PF03446"/>
    </source>
</evidence>
<feature type="domain" description="3-hydroxyisobutyrate dehydrogenase-like NAD-binding" evidence="6">
    <location>
        <begin position="173"/>
        <end position="293"/>
    </location>
</feature>
<dbReference type="SUPFAM" id="SSF48179">
    <property type="entry name" value="6-phosphogluconate dehydrogenase C-terminal domain-like"/>
    <property type="match status" value="1"/>
</dbReference>
<dbReference type="Gene3D" id="1.10.1040.10">
    <property type="entry name" value="N-(1-d-carboxylethyl)-l-norvaline Dehydrogenase, domain 2"/>
    <property type="match status" value="1"/>
</dbReference>
<evidence type="ECO:0000259" key="6">
    <source>
        <dbReference type="Pfam" id="PF14833"/>
    </source>
</evidence>
<dbReference type="GO" id="GO:0016491">
    <property type="term" value="F:oxidoreductase activity"/>
    <property type="evidence" value="ECO:0007669"/>
    <property type="project" value="UniProtKB-KW"/>
</dbReference>
<dbReference type="Pfam" id="PF14833">
    <property type="entry name" value="NAD_binding_11"/>
    <property type="match status" value="1"/>
</dbReference>
<dbReference type="OMA" id="IFSCIAN"/>
<dbReference type="InterPro" id="IPR013328">
    <property type="entry name" value="6PGD_dom2"/>
</dbReference>
<gene>
    <name evidence="7" type="ORF">S40285_04008</name>
</gene>
<dbReference type="InterPro" id="IPR029154">
    <property type="entry name" value="HIBADH-like_NADP-bd"/>
</dbReference>
<evidence type="ECO:0000256" key="4">
    <source>
        <dbReference type="PIRSR" id="PIRSR000103-1"/>
    </source>
</evidence>
<evidence type="ECO:0000256" key="1">
    <source>
        <dbReference type="ARBA" id="ARBA00007598"/>
    </source>
</evidence>